<keyword evidence="1" id="KW-0547">Nucleotide-binding</keyword>
<dbReference type="Gene3D" id="3.30.1490.20">
    <property type="entry name" value="ATP-grasp fold, A domain"/>
    <property type="match status" value="1"/>
</dbReference>
<evidence type="ECO:0000313" key="6">
    <source>
        <dbReference type="Proteomes" id="UP000677234"/>
    </source>
</evidence>
<evidence type="ECO:0000313" key="3">
    <source>
        <dbReference type="EMBL" id="QQE75526.1"/>
    </source>
</evidence>
<dbReference type="SUPFAM" id="SSF56059">
    <property type="entry name" value="Glutathione synthetase ATP-binding domain-like"/>
    <property type="match status" value="1"/>
</dbReference>
<dbReference type="Proteomes" id="UP000677234">
    <property type="component" value="Chromosome"/>
</dbReference>
<dbReference type="Proteomes" id="UP000595847">
    <property type="component" value="Chromosome"/>
</dbReference>
<reference evidence="3 5" key="1">
    <citation type="submission" date="2020-12" db="EMBL/GenBank/DDBJ databases">
        <title>strain FJAT-54423T represents a novel species of the genus Brevibacillus.</title>
        <authorList>
            <person name="Tang R."/>
        </authorList>
    </citation>
    <scope>NUCLEOTIDE SEQUENCE [LARGE SCALE GENOMIC DNA]</scope>
    <source>
        <strain evidence="3 5">FJAT-54423</strain>
    </source>
</reference>
<keyword evidence="1" id="KW-0067">ATP-binding</keyword>
<evidence type="ECO:0000313" key="5">
    <source>
        <dbReference type="Proteomes" id="UP000595847"/>
    </source>
</evidence>
<dbReference type="PROSITE" id="PS50975">
    <property type="entry name" value="ATP_GRASP"/>
    <property type="match status" value="1"/>
</dbReference>
<name>A0A7T5JPX6_9BACL</name>
<dbReference type="GO" id="GO:0046872">
    <property type="term" value="F:metal ion binding"/>
    <property type="evidence" value="ECO:0007669"/>
    <property type="project" value="InterPro"/>
</dbReference>
<protein>
    <submittedName>
        <fullName evidence="3">YheC/YheD family protein</fullName>
    </submittedName>
</protein>
<reference evidence="4" key="2">
    <citation type="submission" date="2021-04" db="EMBL/GenBank/DDBJ databases">
        <title>Brevibacillus composti FJAT-54423, complete genome.</title>
        <authorList>
            <person name="Tang R."/>
        </authorList>
    </citation>
    <scope>NUCLEOTIDE SEQUENCE</scope>
    <source>
        <strain evidence="4">FJAT-54424</strain>
    </source>
</reference>
<dbReference type="InterPro" id="IPR011761">
    <property type="entry name" value="ATP-grasp"/>
</dbReference>
<dbReference type="GO" id="GO:0005524">
    <property type="term" value="F:ATP binding"/>
    <property type="evidence" value="ECO:0007669"/>
    <property type="project" value="UniProtKB-UniRule"/>
</dbReference>
<dbReference type="Pfam" id="PF14398">
    <property type="entry name" value="ATPgrasp_YheCD"/>
    <property type="match status" value="1"/>
</dbReference>
<dbReference type="AlphaFoldDB" id="A0A7T5JPX6"/>
<accession>A0A7T5JPX6</accession>
<evidence type="ECO:0000256" key="1">
    <source>
        <dbReference type="PROSITE-ProRule" id="PRU00409"/>
    </source>
</evidence>
<proteinExistence type="predicted"/>
<dbReference type="EMBL" id="CP066308">
    <property type="protein sequence ID" value="QQE75526.1"/>
    <property type="molecule type" value="Genomic_DNA"/>
</dbReference>
<gene>
    <name evidence="3" type="ORF">JD108_06365</name>
    <name evidence="4" type="ORF">KDJ56_06045</name>
</gene>
<dbReference type="InterPro" id="IPR013815">
    <property type="entry name" value="ATP_grasp_subdomain_1"/>
</dbReference>
<dbReference type="EMBL" id="CP073708">
    <property type="protein sequence ID" value="QUO42552.1"/>
    <property type="molecule type" value="Genomic_DNA"/>
</dbReference>
<sequence>MTGYNESKLKKYAVLRRHARLARALPHTRRFSKEALRQFMKSYRKVIAKPAAGSGGAGVILISNLGGNRYRVHRGYRTRVVHGKAGTYRYIRKRIKSQYLVQRGISLARVSGRPFDIRVMVQRRSGSAWVVTGMLAKVAGPGYIITNIKRSGGRVLPLRTAILRSGIRSASADHLIARLKEIAIASAKQLTTYYANQKVYGLDMALDSSGRVWIIEANLRPDISLFLKLSDKSQYRRIRSYPR</sequence>
<feature type="domain" description="ATP-grasp" evidence="2">
    <location>
        <begin position="17"/>
        <end position="243"/>
    </location>
</feature>
<dbReference type="RefSeq" id="WP_198829051.1">
    <property type="nucleotide sequence ID" value="NZ_CP066308.1"/>
</dbReference>
<evidence type="ECO:0000313" key="4">
    <source>
        <dbReference type="EMBL" id="QUO42552.1"/>
    </source>
</evidence>
<dbReference type="KEGG" id="bcop:JD108_06365"/>
<keyword evidence="6" id="KW-1185">Reference proteome</keyword>
<dbReference type="InterPro" id="IPR026838">
    <property type="entry name" value="YheC/D"/>
</dbReference>
<evidence type="ECO:0000259" key="2">
    <source>
        <dbReference type="PROSITE" id="PS50975"/>
    </source>
</evidence>
<dbReference type="Gene3D" id="3.30.470.20">
    <property type="entry name" value="ATP-grasp fold, B domain"/>
    <property type="match status" value="1"/>
</dbReference>
<organism evidence="3 5">
    <name type="scientific">Brevibacillus composti</name>
    <dbReference type="NCBI Taxonomy" id="2796470"/>
    <lineage>
        <taxon>Bacteria</taxon>
        <taxon>Bacillati</taxon>
        <taxon>Bacillota</taxon>
        <taxon>Bacilli</taxon>
        <taxon>Bacillales</taxon>
        <taxon>Paenibacillaceae</taxon>
        <taxon>Brevibacillus</taxon>
    </lineage>
</organism>